<evidence type="ECO:0000256" key="6">
    <source>
        <dbReference type="ARBA" id="ARBA00022989"/>
    </source>
</evidence>
<dbReference type="GO" id="GO:0006857">
    <property type="term" value="P:oligopeptide transport"/>
    <property type="evidence" value="ECO:0007669"/>
    <property type="project" value="InterPro"/>
</dbReference>
<dbReference type="Pfam" id="PF00854">
    <property type="entry name" value="PTR2"/>
    <property type="match status" value="2"/>
</dbReference>
<keyword evidence="2 8" id="KW-0813">Transport</keyword>
<keyword evidence="6 9" id="KW-1133">Transmembrane helix</keyword>
<keyword evidence="7 9" id="KW-0472">Membrane</keyword>
<dbReference type="InterPro" id="IPR020846">
    <property type="entry name" value="MFS_dom"/>
</dbReference>
<evidence type="ECO:0000256" key="5">
    <source>
        <dbReference type="ARBA" id="ARBA00022856"/>
    </source>
</evidence>
<protein>
    <submittedName>
        <fullName evidence="11">MFS transporter</fullName>
    </submittedName>
</protein>
<keyword evidence="3" id="KW-1003">Cell membrane</keyword>
<dbReference type="RefSeq" id="WP_087289207.1">
    <property type="nucleotide sequence ID" value="NZ_NFJD01000004.1"/>
</dbReference>
<feature type="transmembrane region" description="Helical" evidence="9">
    <location>
        <begin position="229"/>
        <end position="246"/>
    </location>
</feature>
<name>A0A1Y4DAP8_9BACT</name>
<feature type="transmembrane region" description="Helical" evidence="9">
    <location>
        <begin position="55"/>
        <end position="75"/>
    </location>
</feature>
<dbReference type="PROSITE" id="PS01023">
    <property type="entry name" value="PTR2_2"/>
    <property type="match status" value="1"/>
</dbReference>
<evidence type="ECO:0000256" key="8">
    <source>
        <dbReference type="RuleBase" id="RU003755"/>
    </source>
</evidence>
<comment type="caution">
    <text evidence="11">The sequence shown here is derived from an EMBL/GenBank/DDBJ whole genome shotgun (WGS) entry which is preliminary data.</text>
</comment>
<evidence type="ECO:0000313" key="12">
    <source>
        <dbReference type="Proteomes" id="UP000196368"/>
    </source>
</evidence>
<dbReference type="AlphaFoldDB" id="A0A1Y4DAP8"/>
<feature type="transmembrane region" description="Helical" evidence="9">
    <location>
        <begin position="106"/>
        <end position="122"/>
    </location>
</feature>
<feature type="transmembrane region" description="Helical" evidence="9">
    <location>
        <begin position="278"/>
        <end position="298"/>
    </location>
</feature>
<dbReference type="InterPro" id="IPR018456">
    <property type="entry name" value="PTR2_symporter_CS"/>
</dbReference>
<evidence type="ECO:0000256" key="2">
    <source>
        <dbReference type="ARBA" id="ARBA00022448"/>
    </source>
</evidence>
<feature type="transmembrane region" description="Helical" evidence="9">
    <location>
        <begin position="172"/>
        <end position="193"/>
    </location>
</feature>
<gene>
    <name evidence="11" type="ORF">B5F75_06610</name>
</gene>
<dbReference type="InterPro" id="IPR000109">
    <property type="entry name" value="POT_fam"/>
</dbReference>
<comment type="similarity">
    <text evidence="8">Belongs to the major facilitator superfamily. Proton-dependent oligopeptide transporter (POT/PTR) (TC 2.A.17) family.</text>
</comment>
<feature type="transmembrane region" description="Helical" evidence="9">
    <location>
        <begin position="310"/>
        <end position="332"/>
    </location>
</feature>
<dbReference type="InterPro" id="IPR036259">
    <property type="entry name" value="MFS_trans_sf"/>
</dbReference>
<evidence type="ECO:0000256" key="1">
    <source>
        <dbReference type="ARBA" id="ARBA00004651"/>
    </source>
</evidence>
<feature type="transmembrane region" description="Helical" evidence="9">
    <location>
        <begin position="374"/>
        <end position="395"/>
    </location>
</feature>
<evidence type="ECO:0000313" key="11">
    <source>
        <dbReference type="EMBL" id="OUO56283.1"/>
    </source>
</evidence>
<accession>A0A1Y4DAP8</accession>
<comment type="subcellular location">
    <subcellularLocation>
        <location evidence="1">Cell membrane</location>
        <topology evidence="1">Multi-pass membrane protein</topology>
    </subcellularLocation>
    <subcellularLocation>
        <location evidence="8">Membrane</location>
        <topology evidence="8">Multi-pass membrane protein</topology>
    </subcellularLocation>
</comment>
<organism evidence="11 12">
    <name type="scientific">Candidatus Avelusimicrobium gallicola</name>
    <dbReference type="NCBI Taxonomy" id="2562704"/>
    <lineage>
        <taxon>Bacteria</taxon>
        <taxon>Pseudomonadati</taxon>
        <taxon>Elusimicrobiota</taxon>
        <taxon>Elusimicrobia</taxon>
        <taxon>Elusimicrobiales</taxon>
        <taxon>Elusimicrobiaceae</taxon>
        <taxon>Candidatus Avelusimicrobium</taxon>
    </lineage>
</organism>
<feature type="transmembrane region" description="Helical" evidence="9">
    <location>
        <begin position="407"/>
        <end position="425"/>
    </location>
</feature>
<dbReference type="EMBL" id="NFJD01000004">
    <property type="protein sequence ID" value="OUO56283.1"/>
    <property type="molecule type" value="Genomic_DNA"/>
</dbReference>
<feature type="domain" description="Major facilitator superfamily (MFS) profile" evidence="10">
    <location>
        <begin position="16"/>
        <end position="429"/>
    </location>
</feature>
<reference evidence="12" key="1">
    <citation type="submission" date="2017-04" db="EMBL/GenBank/DDBJ databases">
        <title>Function of individual gut microbiota members based on whole genome sequencing of pure cultures obtained from chicken caecum.</title>
        <authorList>
            <person name="Medvecky M."/>
            <person name="Cejkova D."/>
            <person name="Polansky O."/>
            <person name="Karasova D."/>
            <person name="Kubasova T."/>
            <person name="Cizek A."/>
            <person name="Rychlik I."/>
        </authorList>
    </citation>
    <scope>NUCLEOTIDE SEQUENCE [LARGE SCALE GENOMIC DNA]</scope>
    <source>
        <strain evidence="12">An273</strain>
    </source>
</reference>
<feature type="transmembrane region" description="Helical" evidence="9">
    <location>
        <begin position="29"/>
        <end position="49"/>
    </location>
</feature>
<dbReference type="GO" id="GO:1904680">
    <property type="term" value="F:peptide transmembrane transporter activity"/>
    <property type="evidence" value="ECO:0007669"/>
    <property type="project" value="InterPro"/>
</dbReference>
<sequence length="437" mass="48887">MTSEVATVKTEKQPTGLYILFLTEMWERFSYYAMRGILVLYLIKVMQFSESHASKVYGAVTSLIYLSPLLGGYIADRFWGQRRAIIVGGILIALGQFAIASNPTLSFLYTGLFLLILGNGLFKPNISTIVGELYEKNDSRRDAGFTIFYMGINLGAFICNFVAGTLAEKVGFGWGFATAGFGMILGLGIFIWAKDKYLQGQGKKPKKLTKEEKLEHPTNPLTTEEKQRIAVIFIMAFFSIFFWSAFEQAGASLTIFAEKFTDRFIFGWEMPTSWFQSVNPMFIILLAPVFSKLWLKLAKKGLEPSTPAKFVWAFMSLAFGFLILVAASYVIQTTGAKVGIFWLVFAYMFHTMGELCLSPVGLSLVTKLAPLRFASLLMGTWFLANALANFTAGFYSGYFGHISNVQFFTWLVIMPVCGGLILLSIKKFVIKWMNGIQ</sequence>
<dbReference type="Gene3D" id="1.20.1250.20">
    <property type="entry name" value="MFS general substrate transporter like domains"/>
    <property type="match status" value="2"/>
</dbReference>
<dbReference type="InterPro" id="IPR005279">
    <property type="entry name" value="Dipep/tripep_permease"/>
</dbReference>
<dbReference type="SUPFAM" id="SSF103473">
    <property type="entry name" value="MFS general substrate transporter"/>
    <property type="match status" value="1"/>
</dbReference>
<proteinExistence type="inferred from homology"/>
<keyword evidence="5" id="KW-0653">Protein transport</keyword>
<evidence type="ECO:0000259" key="10">
    <source>
        <dbReference type="PROSITE" id="PS50850"/>
    </source>
</evidence>
<feature type="transmembrane region" description="Helical" evidence="9">
    <location>
        <begin position="143"/>
        <end position="166"/>
    </location>
</feature>
<dbReference type="Proteomes" id="UP000196368">
    <property type="component" value="Unassembled WGS sequence"/>
</dbReference>
<keyword evidence="4 8" id="KW-0812">Transmembrane</keyword>
<dbReference type="GO" id="GO:0005886">
    <property type="term" value="C:plasma membrane"/>
    <property type="evidence" value="ECO:0007669"/>
    <property type="project" value="UniProtKB-SubCell"/>
</dbReference>
<dbReference type="OrthoDB" id="9772725at2"/>
<evidence type="ECO:0000256" key="3">
    <source>
        <dbReference type="ARBA" id="ARBA00022475"/>
    </source>
</evidence>
<feature type="transmembrane region" description="Helical" evidence="9">
    <location>
        <begin position="338"/>
        <end position="362"/>
    </location>
</feature>
<dbReference type="InterPro" id="IPR050171">
    <property type="entry name" value="MFS_Transporters"/>
</dbReference>
<dbReference type="CDD" id="cd17346">
    <property type="entry name" value="MFS_DtpA_like"/>
    <property type="match status" value="1"/>
</dbReference>
<evidence type="ECO:0000256" key="4">
    <source>
        <dbReference type="ARBA" id="ARBA00022692"/>
    </source>
</evidence>
<dbReference type="PROSITE" id="PS50850">
    <property type="entry name" value="MFS"/>
    <property type="match status" value="1"/>
</dbReference>
<feature type="transmembrane region" description="Helical" evidence="9">
    <location>
        <begin position="84"/>
        <end position="100"/>
    </location>
</feature>
<dbReference type="PROSITE" id="PS01022">
    <property type="entry name" value="PTR2_1"/>
    <property type="match status" value="1"/>
</dbReference>
<dbReference type="NCBIfam" id="TIGR00924">
    <property type="entry name" value="yjdL_sub1_fam"/>
    <property type="match status" value="2"/>
</dbReference>
<evidence type="ECO:0000256" key="7">
    <source>
        <dbReference type="ARBA" id="ARBA00023136"/>
    </source>
</evidence>
<keyword evidence="5" id="KW-0571">Peptide transport</keyword>
<dbReference type="PANTHER" id="PTHR23517:SF15">
    <property type="entry name" value="PROTON-DEPENDENT OLIGOPEPTIDE FAMILY TRANSPORT PROTEIN"/>
    <property type="match status" value="1"/>
</dbReference>
<keyword evidence="12" id="KW-1185">Reference proteome</keyword>
<dbReference type="PANTHER" id="PTHR23517">
    <property type="entry name" value="RESISTANCE PROTEIN MDTM, PUTATIVE-RELATED-RELATED"/>
    <property type="match status" value="1"/>
</dbReference>
<evidence type="ECO:0000256" key="9">
    <source>
        <dbReference type="SAM" id="Phobius"/>
    </source>
</evidence>